<gene>
    <name evidence="5" type="ORF">C483_06782</name>
</gene>
<sequence>MRLSTAVTLTFVALLVTAASGAVVAMPTAAAGDPVAGPETDPQAGFEQPAVQSAVSPASVGFSDDNSPEIDHIIRLNVSDTGDAHWSHEYRFVLEDEDDVNAFTEFAADVVAGERHAETPIQAVRNQVSIADAETDREMSIVGAGWDGYDVRPYDDDIETENDPDGTHDEEIGVITYTYTWTNFAETDGDRIYLGDALQTSNSDRPAITALGASQRLVIESPPNYGLQTPTQLSWNGYHEFSDDEFDIVFLRGAEPSSSLSWFSLPLVLGASLLAVVLAFGVLAAYRYSRDEPLPGVPHIASLLGIGAAETDSADADTETATQSDPRQPAQGRATHSPDSGSGSGSPPPNTAGDGTQLEFTEPADEDIDPELLSDEERVQRMLAGNGGRMKQAAIVSETGWSNAKVSQLLSQMDEDGQIEKLRIGRENLITLPEVDPTEID</sequence>
<accession>M0A4J7</accession>
<feature type="domain" description="DUF7345" evidence="4">
    <location>
        <begin position="76"/>
        <end position="225"/>
    </location>
</feature>
<evidence type="ECO:0000313" key="5">
    <source>
        <dbReference type="EMBL" id="ELY92832.1"/>
    </source>
</evidence>
<dbReference type="STRING" id="1227493.C483_06782"/>
<dbReference type="InterPro" id="IPR055767">
    <property type="entry name" value="DUF7343"/>
</dbReference>
<dbReference type="PATRIC" id="fig|1227493.4.peg.1339"/>
<evidence type="ECO:0000259" key="3">
    <source>
        <dbReference type="Pfam" id="PF24034"/>
    </source>
</evidence>
<feature type="transmembrane region" description="Helical" evidence="2">
    <location>
        <begin position="262"/>
        <end position="286"/>
    </location>
</feature>
<keyword evidence="2" id="KW-0812">Transmembrane</keyword>
<comment type="caution">
    <text evidence="5">The sequence shown here is derived from an EMBL/GenBank/DDBJ whole genome shotgun (WGS) entry which is preliminary data.</text>
</comment>
<dbReference type="AlphaFoldDB" id="M0A4J7"/>
<dbReference type="RefSeq" id="WP_006652585.1">
    <property type="nucleotide sequence ID" value="NZ_AOIM01000016.1"/>
</dbReference>
<dbReference type="Pfam" id="PF24034">
    <property type="entry name" value="DUF7343"/>
    <property type="match status" value="1"/>
</dbReference>
<dbReference type="EMBL" id="AOIM01000016">
    <property type="protein sequence ID" value="ELY92832.1"/>
    <property type="molecule type" value="Genomic_DNA"/>
</dbReference>
<evidence type="ECO:0000259" key="4">
    <source>
        <dbReference type="Pfam" id="PF24036"/>
    </source>
</evidence>
<name>M0A4J7_9EURY</name>
<reference evidence="5 6" key="1">
    <citation type="journal article" date="2014" name="PLoS Genet.">
        <title>Phylogenetically driven sequencing of extremely halophilic archaea reveals strategies for static and dynamic osmo-response.</title>
        <authorList>
            <person name="Becker E.A."/>
            <person name="Seitzer P.M."/>
            <person name="Tritt A."/>
            <person name="Larsen D."/>
            <person name="Krusor M."/>
            <person name="Yao A.I."/>
            <person name="Wu D."/>
            <person name="Madern D."/>
            <person name="Eisen J.A."/>
            <person name="Darling A.E."/>
            <person name="Facciotti M.T."/>
        </authorList>
    </citation>
    <scope>NUCLEOTIDE SEQUENCE [LARGE SCALE GENOMIC DNA]</scope>
    <source>
        <strain evidence="5 6">JCM 10989</strain>
    </source>
</reference>
<evidence type="ECO:0000256" key="1">
    <source>
        <dbReference type="SAM" id="MobiDB-lite"/>
    </source>
</evidence>
<organism evidence="5 6">
    <name type="scientific">Natrialba hulunbeirensis JCM 10989</name>
    <dbReference type="NCBI Taxonomy" id="1227493"/>
    <lineage>
        <taxon>Archaea</taxon>
        <taxon>Methanobacteriati</taxon>
        <taxon>Methanobacteriota</taxon>
        <taxon>Stenosarchaea group</taxon>
        <taxon>Halobacteria</taxon>
        <taxon>Halobacteriales</taxon>
        <taxon>Natrialbaceae</taxon>
        <taxon>Natrialba</taxon>
    </lineage>
</organism>
<proteinExistence type="predicted"/>
<evidence type="ECO:0000313" key="6">
    <source>
        <dbReference type="Proteomes" id="UP000011519"/>
    </source>
</evidence>
<dbReference type="OrthoDB" id="147932at2157"/>
<feature type="domain" description="DUF7343" evidence="3">
    <location>
        <begin position="372"/>
        <end position="433"/>
    </location>
</feature>
<dbReference type="InterPro" id="IPR055769">
    <property type="entry name" value="DUF7345"/>
</dbReference>
<evidence type="ECO:0008006" key="7">
    <source>
        <dbReference type="Google" id="ProtNLM"/>
    </source>
</evidence>
<feature type="region of interest" description="Disordered" evidence="1">
    <location>
        <begin position="311"/>
        <end position="358"/>
    </location>
</feature>
<protein>
    <recommendedName>
        <fullName evidence="7">HTH iclR-type domain-containing protein</fullName>
    </recommendedName>
</protein>
<evidence type="ECO:0000256" key="2">
    <source>
        <dbReference type="SAM" id="Phobius"/>
    </source>
</evidence>
<dbReference type="Proteomes" id="UP000011519">
    <property type="component" value="Unassembled WGS sequence"/>
</dbReference>
<keyword evidence="2" id="KW-0472">Membrane</keyword>
<keyword evidence="2" id="KW-1133">Transmembrane helix</keyword>
<keyword evidence="6" id="KW-1185">Reference proteome</keyword>
<dbReference type="Pfam" id="PF24036">
    <property type="entry name" value="DUF7345"/>
    <property type="match status" value="1"/>
</dbReference>